<evidence type="ECO:0000256" key="2">
    <source>
        <dbReference type="ARBA" id="ARBA00001946"/>
    </source>
</evidence>
<dbReference type="EMBL" id="QLYR01000003">
    <property type="protein sequence ID" value="RAQ29237.1"/>
    <property type="molecule type" value="Genomic_DNA"/>
</dbReference>
<feature type="domain" description="RNase H type-2" evidence="17">
    <location>
        <begin position="37"/>
        <end position="224"/>
    </location>
</feature>
<dbReference type="GO" id="GO:0030145">
    <property type="term" value="F:manganese ion binding"/>
    <property type="evidence" value="ECO:0007669"/>
    <property type="project" value="UniProtKB-UniRule"/>
</dbReference>
<comment type="caution">
    <text evidence="18">The sequence shown here is derived from an EMBL/GenBank/DDBJ whole genome shotgun (WGS) entry which is preliminary data.</text>
</comment>
<evidence type="ECO:0000256" key="16">
    <source>
        <dbReference type="RuleBase" id="RU003515"/>
    </source>
</evidence>
<evidence type="ECO:0000256" key="14">
    <source>
        <dbReference type="HAMAP-Rule" id="MF_00052"/>
    </source>
</evidence>
<evidence type="ECO:0000256" key="6">
    <source>
        <dbReference type="ARBA" id="ARBA00012180"/>
    </source>
</evidence>
<evidence type="ECO:0000313" key="19">
    <source>
        <dbReference type="Proteomes" id="UP000249377"/>
    </source>
</evidence>
<proteinExistence type="inferred from homology"/>
<dbReference type="GO" id="GO:0032299">
    <property type="term" value="C:ribonuclease H2 complex"/>
    <property type="evidence" value="ECO:0007669"/>
    <property type="project" value="TreeGrafter"/>
</dbReference>
<dbReference type="Gene3D" id="3.30.420.10">
    <property type="entry name" value="Ribonuclease H-like superfamily/Ribonuclease H"/>
    <property type="match status" value="1"/>
</dbReference>
<dbReference type="GO" id="GO:0003723">
    <property type="term" value="F:RNA binding"/>
    <property type="evidence" value="ECO:0007669"/>
    <property type="project" value="UniProtKB-UniRule"/>
</dbReference>
<dbReference type="InterPro" id="IPR024567">
    <property type="entry name" value="RNase_HII/HIII_dom"/>
</dbReference>
<dbReference type="InterPro" id="IPR012337">
    <property type="entry name" value="RNaseH-like_sf"/>
</dbReference>
<accession>A0A328UBR6</accession>
<dbReference type="HAMAP" id="MF_00052_B">
    <property type="entry name" value="RNase_HII_B"/>
    <property type="match status" value="1"/>
</dbReference>
<evidence type="ECO:0000256" key="9">
    <source>
        <dbReference type="ARBA" id="ARBA00022722"/>
    </source>
</evidence>
<dbReference type="CDD" id="cd07182">
    <property type="entry name" value="RNase_HII_bacteria_HII_like"/>
    <property type="match status" value="1"/>
</dbReference>
<evidence type="ECO:0000256" key="10">
    <source>
        <dbReference type="ARBA" id="ARBA00022723"/>
    </source>
</evidence>
<dbReference type="GO" id="GO:0004523">
    <property type="term" value="F:RNA-DNA hybrid ribonuclease activity"/>
    <property type="evidence" value="ECO:0007669"/>
    <property type="project" value="UniProtKB-UniRule"/>
</dbReference>
<evidence type="ECO:0000256" key="8">
    <source>
        <dbReference type="ARBA" id="ARBA00022490"/>
    </source>
</evidence>
<evidence type="ECO:0000256" key="13">
    <source>
        <dbReference type="ARBA" id="ARBA00023211"/>
    </source>
</evidence>
<sequence>MSSVRESSAELRWRRREGSVEIDWYAYERAAQQKGYACICGVDEAGRGPLAAPVFAAAVVLPLGLEIPGLNDSKKLSEKKRAQLYDEIRKKAISCSIAYATEQEIDELNILQATFLAMQRAVEGLEAEPDYVLVDGNRMPALPCLAETVVKGDGLSASIAAASILAKVSRDRLMVELDRLYPEYQFAKHKGYGTALHRELLKKYGPCPVHRRSFLKKILGDRDE</sequence>
<feature type="binding site" evidence="14 15">
    <location>
        <position position="43"/>
    </location>
    <ligand>
        <name>a divalent metal cation</name>
        <dbReference type="ChEBI" id="CHEBI:60240"/>
    </ligand>
</feature>
<dbReference type="NCBIfam" id="NF000594">
    <property type="entry name" value="PRK00015.1-1"/>
    <property type="match status" value="1"/>
</dbReference>
<evidence type="ECO:0000259" key="17">
    <source>
        <dbReference type="PROSITE" id="PS51975"/>
    </source>
</evidence>
<evidence type="ECO:0000256" key="3">
    <source>
        <dbReference type="ARBA" id="ARBA00004065"/>
    </source>
</evidence>
<dbReference type="PANTHER" id="PTHR10954:SF18">
    <property type="entry name" value="RIBONUCLEASE HII"/>
    <property type="match status" value="1"/>
</dbReference>
<evidence type="ECO:0000256" key="7">
    <source>
        <dbReference type="ARBA" id="ARBA00019179"/>
    </source>
</evidence>
<dbReference type="GO" id="GO:0043137">
    <property type="term" value="P:DNA replication, removal of RNA primer"/>
    <property type="evidence" value="ECO:0007669"/>
    <property type="project" value="TreeGrafter"/>
</dbReference>
<dbReference type="NCBIfam" id="NF000596">
    <property type="entry name" value="PRK00015.1-4"/>
    <property type="match status" value="1"/>
</dbReference>
<evidence type="ECO:0000256" key="15">
    <source>
        <dbReference type="PROSITE-ProRule" id="PRU01319"/>
    </source>
</evidence>
<reference evidence="18 19" key="1">
    <citation type="submission" date="2018-06" db="EMBL/GenBank/DDBJ databases">
        <title>Noncontiguous genome sequence of Ruminococcaceae bacterium ASD2818.</title>
        <authorList>
            <person name="Chaplin A.V."/>
            <person name="Sokolova S.R."/>
            <person name="Kochetkova T.O."/>
            <person name="Goltsov A.Y."/>
            <person name="Trofimov D.Y."/>
            <person name="Efimov B.A."/>
        </authorList>
    </citation>
    <scope>NUCLEOTIDE SEQUENCE [LARGE SCALE GENOMIC DNA]</scope>
    <source>
        <strain evidence="18 19">ASD2818</strain>
    </source>
</reference>
<evidence type="ECO:0000256" key="12">
    <source>
        <dbReference type="ARBA" id="ARBA00022801"/>
    </source>
</evidence>
<comment type="subcellular location">
    <subcellularLocation>
        <location evidence="4 14">Cytoplasm</location>
    </subcellularLocation>
</comment>
<keyword evidence="10 14" id="KW-0479">Metal-binding</keyword>
<comment type="catalytic activity">
    <reaction evidence="1 14 15 16">
        <text>Endonucleolytic cleavage to 5'-phosphomonoester.</text>
        <dbReference type="EC" id="3.1.26.4"/>
    </reaction>
</comment>
<feature type="binding site" evidence="14 15">
    <location>
        <position position="135"/>
    </location>
    <ligand>
        <name>a divalent metal cation</name>
        <dbReference type="ChEBI" id="CHEBI:60240"/>
    </ligand>
</feature>
<dbReference type="SUPFAM" id="SSF53098">
    <property type="entry name" value="Ribonuclease H-like"/>
    <property type="match status" value="1"/>
</dbReference>
<dbReference type="InterPro" id="IPR001352">
    <property type="entry name" value="RNase_HII/HIII"/>
</dbReference>
<dbReference type="InterPro" id="IPR036397">
    <property type="entry name" value="RNaseH_sf"/>
</dbReference>
<evidence type="ECO:0000313" key="18">
    <source>
        <dbReference type="EMBL" id="RAQ29237.1"/>
    </source>
</evidence>
<keyword evidence="9 14" id="KW-0540">Nuclease</keyword>
<keyword evidence="11 14" id="KW-0255">Endonuclease</keyword>
<dbReference type="GO" id="GO:0006298">
    <property type="term" value="P:mismatch repair"/>
    <property type="evidence" value="ECO:0007669"/>
    <property type="project" value="TreeGrafter"/>
</dbReference>
<comment type="cofactor">
    <cofactor evidence="14 15">
        <name>Mn(2+)</name>
        <dbReference type="ChEBI" id="CHEBI:29035"/>
    </cofactor>
    <cofactor evidence="14 15">
        <name>Mg(2+)</name>
        <dbReference type="ChEBI" id="CHEBI:18420"/>
    </cofactor>
    <text evidence="14 15">Manganese or magnesium. Binds 1 divalent metal ion per monomer in the absence of substrate. May bind a second metal ion after substrate binding.</text>
</comment>
<dbReference type="Pfam" id="PF01351">
    <property type="entry name" value="RNase_HII"/>
    <property type="match status" value="1"/>
</dbReference>
<dbReference type="InterPro" id="IPR022898">
    <property type="entry name" value="RNase_HII"/>
</dbReference>
<keyword evidence="19" id="KW-1185">Reference proteome</keyword>
<comment type="cofactor">
    <cofactor evidence="2">
        <name>Mg(2+)</name>
        <dbReference type="ChEBI" id="CHEBI:18420"/>
    </cofactor>
</comment>
<comment type="similarity">
    <text evidence="5 14 16">Belongs to the RNase HII family.</text>
</comment>
<keyword evidence="8 14" id="KW-0963">Cytoplasm</keyword>
<dbReference type="PROSITE" id="PS51975">
    <property type="entry name" value="RNASE_H_2"/>
    <property type="match status" value="1"/>
</dbReference>
<evidence type="ECO:0000256" key="5">
    <source>
        <dbReference type="ARBA" id="ARBA00007383"/>
    </source>
</evidence>
<dbReference type="Proteomes" id="UP000249377">
    <property type="component" value="Unassembled WGS sequence"/>
</dbReference>
<dbReference type="FunFam" id="3.30.420.10:FF:000006">
    <property type="entry name" value="Ribonuclease HII"/>
    <property type="match status" value="1"/>
</dbReference>
<protein>
    <recommendedName>
        <fullName evidence="7 14">Ribonuclease HII</fullName>
        <shortName evidence="14">RNase HII</shortName>
        <ecNumber evidence="6 14">3.1.26.4</ecNumber>
    </recommendedName>
</protein>
<comment type="function">
    <text evidence="3 14 16">Endonuclease that specifically degrades the RNA of RNA-DNA hybrids.</text>
</comment>
<name>A0A328UBR6_9FIRM</name>
<feature type="binding site" evidence="14 15">
    <location>
        <position position="44"/>
    </location>
    <ligand>
        <name>a divalent metal cation</name>
        <dbReference type="ChEBI" id="CHEBI:60240"/>
    </ligand>
</feature>
<evidence type="ECO:0000256" key="1">
    <source>
        <dbReference type="ARBA" id="ARBA00000077"/>
    </source>
</evidence>
<dbReference type="AlphaFoldDB" id="A0A328UBR6"/>
<gene>
    <name evidence="14" type="primary">rnhB</name>
    <name evidence="18" type="ORF">DPQ25_07065</name>
</gene>
<dbReference type="GO" id="GO:0005737">
    <property type="term" value="C:cytoplasm"/>
    <property type="evidence" value="ECO:0007669"/>
    <property type="project" value="UniProtKB-SubCell"/>
</dbReference>
<organism evidence="18 19">
    <name type="scientific">Hydrogeniiclostridium mannosilyticum</name>
    <dbReference type="NCBI Taxonomy" id="2764322"/>
    <lineage>
        <taxon>Bacteria</taxon>
        <taxon>Bacillati</taxon>
        <taxon>Bacillota</taxon>
        <taxon>Clostridia</taxon>
        <taxon>Eubacteriales</taxon>
        <taxon>Acutalibacteraceae</taxon>
        <taxon>Hydrogeniiclostridium</taxon>
    </lineage>
</organism>
<dbReference type="NCBIfam" id="NF000595">
    <property type="entry name" value="PRK00015.1-3"/>
    <property type="match status" value="1"/>
</dbReference>
<evidence type="ECO:0000256" key="11">
    <source>
        <dbReference type="ARBA" id="ARBA00022759"/>
    </source>
</evidence>
<dbReference type="PANTHER" id="PTHR10954">
    <property type="entry name" value="RIBONUCLEASE H2 SUBUNIT A"/>
    <property type="match status" value="1"/>
</dbReference>
<keyword evidence="13 14" id="KW-0464">Manganese</keyword>
<keyword evidence="12 14" id="KW-0378">Hydrolase</keyword>
<evidence type="ECO:0000256" key="4">
    <source>
        <dbReference type="ARBA" id="ARBA00004496"/>
    </source>
</evidence>
<dbReference type="EC" id="3.1.26.4" evidence="6 14"/>